<reference evidence="1 2" key="1">
    <citation type="journal article" date="2014" name="Genome Announc.">
        <title>Draft genome sequence of Sclerotinia borealis, a psychrophilic plant pathogenic fungus.</title>
        <authorList>
            <person name="Mardanov A.V."/>
            <person name="Beletsky A.V."/>
            <person name="Kadnikov V.V."/>
            <person name="Ignatov A.N."/>
            <person name="Ravin N.V."/>
        </authorList>
    </citation>
    <scope>NUCLEOTIDE SEQUENCE [LARGE SCALE GENOMIC DNA]</scope>
    <source>
        <strain evidence="2">F-4157</strain>
    </source>
</reference>
<protein>
    <recommendedName>
        <fullName evidence="3">BTB domain-containing protein</fullName>
    </recommendedName>
</protein>
<dbReference type="AlphaFoldDB" id="W9C9W8"/>
<dbReference type="EMBL" id="AYSA01000375">
    <property type="protein sequence ID" value="ESZ92598.1"/>
    <property type="molecule type" value="Genomic_DNA"/>
</dbReference>
<dbReference type="Proteomes" id="UP000019487">
    <property type="component" value="Unassembled WGS sequence"/>
</dbReference>
<dbReference type="InterPro" id="IPR011333">
    <property type="entry name" value="SKP1/BTB/POZ_sf"/>
</dbReference>
<evidence type="ECO:0000313" key="1">
    <source>
        <dbReference type="EMBL" id="ESZ92598.1"/>
    </source>
</evidence>
<comment type="caution">
    <text evidence="1">The sequence shown here is derived from an EMBL/GenBank/DDBJ whole genome shotgun (WGS) entry which is preliminary data.</text>
</comment>
<proteinExistence type="predicted"/>
<evidence type="ECO:0000313" key="2">
    <source>
        <dbReference type="Proteomes" id="UP000019487"/>
    </source>
</evidence>
<gene>
    <name evidence="1" type="ORF">SBOR_7015</name>
</gene>
<keyword evidence="2" id="KW-1185">Reference proteome</keyword>
<dbReference type="OrthoDB" id="2129688at2759"/>
<name>W9C9W8_SCLBF</name>
<dbReference type="Gene3D" id="3.30.710.10">
    <property type="entry name" value="Potassium Channel Kv1.1, Chain A"/>
    <property type="match status" value="1"/>
</dbReference>
<evidence type="ECO:0008006" key="3">
    <source>
        <dbReference type="Google" id="ProtNLM"/>
    </source>
</evidence>
<dbReference type="HOGENOM" id="CLU_071338_0_0_1"/>
<sequence length="356" mass="40711">MTPRNNRRKRGSKLILVSEDPPSPIIFLQRNIRADTRLTVFKQEFHLHSSGRKYHSNYFRKFLDSVDKQPAPANATFKYDYRSVIDEDGSWALMPAVEEVTDELLALVDQPEEEIECFRKLLCAIHTKSYTIQDTDQLSRLTRLADYYCALPVVSGTLTGALLRSPMFTILKSGKKDAGCECQKEARTLLVLTRKLRHQLLFKECLIHTVTSWDNDTTPPEDPIKQDKELHNLVMLKLGALYASIAKAQQGILAAAFRDCDVTCGLSIGDADFDLNDVTHSVRFFRKFNCTVSDPEHYPNFDDANTTNTIISLLKNNLTLDWTGDEPGEEGIYKRSFLCTDIEDDEYPWDLEEIDW</sequence>
<organism evidence="1 2">
    <name type="scientific">Sclerotinia borealis (strain F-4128)</name>
    <dbReference type="NCBI Taxonomy" id="1432307"/>
    <lineage>
        <taxon>Eukaryota</taxon>
        <taxon>Fungi</taxon>
        <taxon>Dikarya</taxon>
        <taxon>Ascomycota</taxon>
        <taxon>Pezizomycotina</taxon>
        <taxon>Leotiomycetes</taxon>
        <taxon>Helotiales</taxon>
        <taxon>Sclerotiniaceae</taxon>
        <taxon>Sclerotinia</taxon>
    </lineage>
</organism>
<accession>W9C9W8</accession>